<keyword evidence="3 10" id="KW-0132">Cell division</keyword>
<dbReference type="AlphaFoldDB" id="A0A4Z0GUF4"/>
<dbReference type="GO" id="GO:0005886">
    <property type="term" value="C:plasma membrane"/>
    <property type="evidence" value="ECO:0007669"/>
    <property type="project" value="UniProtKB-SubCell"/>
</dbReference>
<proteinExistence type="predicted"/>
<evidence type="ECO:0000256" key="2">
    <source>
        <dbReference type="ARBA" id="ARBA00022475"/>
    </source>
</evidence>
<reference evidence="10 11" key="1">
    <citation type="journal article" date="2015" name="Int. J. Syst. Evol. Microbiol.">
        <title>Sporolactobacillus shoreae sp. nov. and Sporolactobacillus spathodeae sp. nov., two spore-forming lactic acid bacteria isolated from tree barks in Thailand.</title>
        <authorList>
            <person name="Thamacharoensuk T."/>
            <person name="Kitahara M."/>
            <person name="Ohkuma M."/>
            <person name="Thongchul N."/>
            <person name="Tanasupawat S."/>
        </authorList>
    </citation>
    <scope>NUCLEOTIDE SEQUENCE [LARGE SCALE GENOMIC DNA]</scope>
    <source>
        <strain evidence="10 11">BK92</strain>
    </source>
</reference>
<keyword evidence="11" id="KW-1185">Reference proteome</keyword>
<evidence type="ECO:0000256" key="6">
    <source>
        <dbReference type="ARBA" id="ARBA00023136"/>
    </source>
</evidence>
<dbReference type="InterPro" id="IPR007060">
    <property type="entry name" value="FtsL/DivIC"/>
</dbReference>
<name>A0A4Z0GUF4_9BACL</name>
<evidence type="ECO:0000313" key="10">
    <source>
        <dbReference type="EMBL" id="TGB00197.1"/>
    </source>
</evidence>
<comment type="subcellular location">
    <subcellularLocation>
        <location evidence="1">Cell membrane</location>
        <topology evidence="1">Single-pass type II membrane protein</topology>
    </subcellularLocation>
</comment>
<dbReference type="RefSeq" id="WP_135346843.1">
    <property type="nucleotide sequence ID" value="NZ_SRJD01000001.1"/>
</dbReference>
<keyword evidence="7" id="KW-0131">Cell cycle</keyword>
<dbReference type="Proteomes" id="UP000298347">
    <property type="component" value="Unassembled WGS sequence"/>
</dbReference>
<dbReference type="OrthoDB" id="2989137at2"/>
<evidence type="ECO:0000256" key="3">
    <source>
        <dbReference type="ARBA" id="ARBA00022618"/>
    </source>
</evidence>
<dbReference type="EMBL" id="SRJD01000001">
    <property type="protein sequence ID" value="TGB00197.1"/>
    <property type="molecule type" value="Genomic_DNA"/>
</dbReference>
<keyword evidence="6 9" id="KW-0472">Membrane</keyword>
<feature type="transmembrane region" description="Helical" evidence="9">
    <location>
        <begin position="39"/>
        <end position="57"/>
    </location>
</feature>
<evidence type="ECO:0000256" key="5">
    <source>
        <dbReference type="ARBA" id="ARBA00022989"/>
    </source>
</evidence>
<gene>
    <name evidence="10" type="primary">ftsL</name>
    <name evidence="10" type="ORF">E4665_00530</name>
</gene>
<dbReference type="GO" id="GO:0051301">
    <property type="term" value="P:cell division"/>
    <property type="evidence" value="ECO:0007669"/>
    <property type="project" value="UniProtKB-KW"/>
</dbReference>
<evidence type="ECO:0000256" key="4">
    <source>
        <dbReference type="ARBA" id="ARBA00022692"/>
    </source>
</evidence>
<evidence type="ECO:0000313" key="11">
    <source>
        <dbReference type="Proteomes" id="UP000298347"/>
    </source>
</evidence>
<dbReference type="Pfam" id="PF04977">
    <property type="entry name" value="DivIC"/>
    <property type="match status" value="1"/>
</dbReference>
<keyword evidence="4 9" id="KW-0812">Transmembrane</keyword>
<sequence>MSQTQRAFNLNESQYAEPRRQYVQGPSVNTRRITKGEKLLWVLAGTAVFLFAALMVTNQARLYMTSRDIQVLQDKLSNQSKVTQQLKADSDSLSSPDRIVKFAETKLGLKLDINNVKVLP</sequence>
<organism evidence="10 11">
    <name type="scientific">Sporolactobacillus shoreae</name>
    <dbReference type="NCBI Taxonomy" id="1465501"/>
    <lineage>
        <taxon>Bacteria</taxon>
        <taxon>Bacillati</taxon>
        <taxon>Bacillota</taxon>
        <taxon>Bacilli</taxon>
        <taxon>Bacillales</taxon>
        <taxon>Sporolactobacillaceae</taxon>
        <taxon>Sporolactobacillus</taxon>
    </lineage>
</organism>
<evidence type="ECO:0000256" key="1">
    <source>
        <dbReference type="ARBA" id="ARBA00004401"/>
    </source>
</evidence>
<comment type="caution">
    <text evidence="10">The sequence shown here is derived from an EMBL/GenBank/DDBJ whole genome shotgun (WGS) entry which is preliminary data.</text>
</comment>
<evidence type="ECO:0000256" key="8">
    <source>
        <dbReference type="NCBIfam" id="TIGR02209"/>
    </source>
</evidence>
<protein>
    <recommendedName>
        <fullName evidence="8">Cell division protein FtsL</fullName>
    </recommendedName>
</protein>
<keyword evidence="5 9" id="KW-1133">Transmembrane helix</keyword>
<accession>A0A4Z0GUF4</accession>
<dbReference type="NCBIfam" id="TIGR02209">
    <property type="entry name" value="ftsL_broad"/>
    <property type="match status" value="1"/>
</dbReference>
<evidence type="ECO:0000256" key="9">
    <source>
        <dbReference type="SAM" id="Phobius"/>
    </source>
</evidence>
<keyword evidence="2" id="KW-1003">Cell membrane</keyword>
<evidence type="ECO:0000256" key="7">
    <source>
        <dbReference type="ARBA" id="ARBA00023306"/>
    </source>
</evidence>
<dbReference type="InterPro" id="IPR011922">
    <property type="entry name" value="Cell_div_FtsL"/>
</dbReference>